<evidence type="ECO:0000313" key="4">
    <source>
        <dbReference type="WBParaSite" id="Minc3s00049g02674"/>
    </source>
</evidence>
<feature type="compositionally biased region" description="Basic and acidic residues" evidence="1">
    <location>
        <begin position="420"/>
        <end position="429"/>
    </location>
</feature>
<dbReference type="PANTHER" id="PTHR46709">
    <property type="entry name" value="PROTEIN CBG23488-RELATED"/>
    <property type="match status" value="1"/>
</dbReference>
<dbReference type="WBParaSite" id="Minc3s00049g02674">
    <property type="protein sequence ID" value="Minc3s00049g02674"/>
    <property type="gene ID" value="Minc3s00049g02674"/>
</dbReference>
<keyword evidence="2" id="KW-1133">Transmembrane helix</keyword>
<feature type="region of interest" description="Disordered" evidence="1">
    <location>
        <begin position="420"/>
        <end position="488"/>
    </location>
</feature>
<dbReference type="SUPFAM" id="SSF81321">
    <property type="entry name" value="Family A G protein-coupled receptor-like"/>
    <property type="match status" value="1"/>
</dbReference>
<dbReference type="Gene3D" id="1.20.1070.10">
    <property type="entry name" value="Rhodopsin 7-helix transmembrane proteins"/>
    <property type="match status" value="1"/>
</dbReference>
<dbReference type="AlphaFoldDB" id="A0A914KMK8"/>
<dbReference type="Proteomes" id="UP000887563">
    <property type="component" value="Unplaced"/>
</dbReference>
<organism evidence="3 4">
    <name type="scientific">Meloidogyne incognita</name>
    <name type="common">Southern root-knot nematode worm</name>
    <name type="synonym">Oxyuris incognita</name>
    <dbReference type="NCBI Taxonomy" id="6306"/>
    <lineage>
        <taxon>Eukaryota</taxon>
        <taxon>Metazoa</taxon>
        <taxon>Ecdysozoa</taxon>
        <taxon>Nematoda</taxon>
        <taxon>Chromadorea</taxon>
        <taxon>Rhabditida</taxon>
        <taxon>Tylenchina</taxon>
        <taxon>Tylenchomorpha</taxon>
        <taxon>Tylenchoidea</taxon>
        <taxon>Meloidogynidae</taxon>
        <taxon>Meloidogyninae</taxon>
        <taxon>Meloidogyne</taxon>
        <taxon>Meloidogyne incognita group</taxon>
    </lineage>
</organism>
<reference evidence="4" key="1">
    <citation type="submission" date="2022-11" db="UniProtKB">
        <authorList>
            <consortium name="WormBaseParasite"/>
        </authorList>
    </citation>
    <scope>IDENTIFICATION</scope>
</reference>
<feature type="compositionally biased region" description="Acidic residues" evidence="1">
    <location>
        <begin position="454"/>
        <end position="469"/>
    </location>
</feature>
<keyword evidence="3" id="KW-1185">Reference proteome</keyword>
<feature type="transmembrane region" description="Helical" evidence="2">
    <location>
        <begin position="89"/>
        <end position="113"/>
    </location>
</feature>
<feature type="transmembrane region" description="Helical" evidence="2">
    <location>
        <begin position="39"/>
        <end position="64"/>
    </location>
</feature>
<evidence type="ECO:0000256" key="1">
    <source>
        <dbReference type="SAM" id="MobiDB-lite"/>
    </source>
</evidence>
<name>A0A914KMK8_MELIC</name>
<keyword evidence="2" id="KW-0472">Membrane</keyword>
<evidence type="ECO:0000256" key="2">
    <source>
        <dbReference type="SAM" id="Phobius"/>
    </source>
</evidence>
<evidence type="ECO:0000313" key="3">
    <source>
        <dbReference type="Proteomes" id="UP000887563"/>
    </source>
</evidence>
<accession>A0A914KMK8</accession>
<dbReference type="PANTHER" id="PTHR46709:SF12">
    <property type="entry name" value="G-PROTEIN COUPLED RECEPTORS FAMILY 1 PROFILE DOMAIN-CONTAINING PROTEIN"/>
    <property type="match status" value="1"/>
</dbReference>
<feature type="transmembrane region" description="Helical" evidence="2">
    <location>
        <begin position="148"/>
        <end position="172"/>
    </location>
</feature>
<keyword evidence="2" id="KW-0812">Transmembrane</keyword>
<feature type="compositionally biased region" description="Acidic residues" evidence="1">
    <location>
        <begin position="430"/>
        <end position="441"/>
    </location>
</feature>
<feature type="region of interest" description="Disordered" evidence="1">
    <location>
        <begin position="308"/>
        <end position="341"/>
    </location>
</feature>
<protein>
    <submittedName>
        <fullName evidence="4">G_PROTEIN_RECEP_F1_2 domain-containing protein</fullName>
    </submittedName>
</protein>
<sequence>MLGQIVKLSSVFCLIVASFERYLVTSHWTFGGFEERTRWLLLVLVLTLAIAIRFSTSVEVVVLIDGRNVDPFKRYTAGQVSRHDWLPNFLSLLTVIIPFATLVFLNGGIVLMLRQQNVQQLRSLITELTMGHDFMKVRRRNIRAATNTLLFIISAYLISNLLNLFLSILVFLQPASWFPFYLHPFPGSQAHDPTKISRAHVLSRLLQRTYPHQYRLISDFASVLTVIGNALRFPAHFFSNGEVREQLLSIFYTSEKISSSNASILPTKQPLSTVLQLRRHSERLENPWFSALLTARPSQTSQDIFKKLSSNSNSSTKSSRKSLQQQQHKLSNTSSNFNFNKNGKGAAQLRSYIHGALEASQKVEGIKRLPTPQFGGICAICNEYFINGGDCCNGSNLETEREPLFEELFNYKQKINETRPLVKEKNGNKEEEEESDEEEEDSTKSTTQPRPTPEEEEDEEEEDDEEEDVDFSKLKFDPADFASLAMAI</sequence>
<proteinExistence type="predicted"/>